<sequence length="511" mass="60432">MKKGFAILIVLLFVCPNLSQFGVSRVEAKELSNGIIKYTITVNNRSRELVIDAEIPLYQDSVHLGVRWLPPGAAIELKSYEGCRISQDWVVEKIKNVCKIRYIVHYDLYEIIKNYHKNPGVAEGFAAIGLEHVLIYYPDLLDETAEITFLLPKGWELYTPIKPETNNKITAKLREFLRMNVVAGKVTYKYSMTSNGRIYTYVLFEKPHRIIHNKLLEQVPLITRDVLLDEDARESLNEVIFYTQRLEDLFRYPSPERFTITGLAHITPNWMGFWHFDQNVRQDHIAHHIVHTWISILGIQTYSRDPRRSLGFGEGFPMYYSFTLAYEYTKERRYLGHHYLYYLLYMRGGRDRLKRWSPEDKYIEQVRTYLYEYVMAVYLERQLNKVGKTLADAYAEALSRYQYTTISLDEFLDIVEEIGANVDRNAIYSFDLDVYDYERKNYFDDFEDTVKFFVLNHEMPPAMFYAFIDIEANKGNPEYTPYLSLPYVENFFVSQAFKDFVSKLRIRKKCF</sequence>
<evidence type="ECO:0000313" key="1">
    <source>
        <dbReference type="EMBL" id="AEH24939.1"/>
    </source>
</evidence>
<dbReference type="RefSeq" id="WP_013905995.1">
    <property type="nucleotide sequence ID" value="NC_015680.1"/>
</dbReference>
<dbReference type="Proteomes" id="UP000008386">
    <property type="component" value="Chromosome"/>
</dbReference>
<evidence type="ECO:0000313" key="2">
    <source>
        <dbReference type="Proteomes" id="UP000008386"/>
    </source>
</evidence>
<name>F8AFA6_PYRYC</name>
<organism evidence="1 2">
    <name type="scientific">Pyrococcus yayanosii (strain CH1 / JCM 16557)</name>
    <dbReference type="NCBI Taxonomy" id="529709"/>
    <lineage>
        <taxon>Archaea</taxon>
        <taxon>Methanobacteriati</taxon>
        <taxon>Methanobacteriota</taxon>
        <taxon>Thermococci</taxon>
        <taxon>Thermococcales</taxon>
        <taxon>Thermococcaceae</taxon>
        <taxon>Pyrococcus</taxon>
    </lineage>
</organism>
<protein>
    <submittedName>
        <fullName evidence="1">Uncharacterized protein</fullName>
    </submittedName>
</protein>
<dbReference type="GeneID" id="43500670"/>
<keyword evidence="2" id="KW-1185">Reference proteome</keyword>
<dbReference type="EMBL" id="CP002779">
    <property type="protein sequence ID" value="AEH24939.1"/>
    <property type="molecule type" value="Genomic_DNA"/>
</dbReference>
<accession>F8AFA6</accession>
<dbReference type="KEGG" id="pya:PYCH_12650"/>
<dbReference type="HOGENOM" id="CLU_532804_0_0_2"/>
<dbReference type="AlphaFoldDB" id="F8AFA6"/>
<reference evidence="1 2" key="1">
    <citation type="journal article" date="2011" name="J. Bacteriol.">
        <title>Complete genome sequence of the obligate piezophilic hyperthermophilic archaeon Pyrococcus yayanosii CH1.</title>
        <authorList>
            <person name="Jun X."/>
            <person name="Lupeng L."/>
            <person name="Minjuan X."/>
            <person name="Oger P."/>
            <person name="Fengping W."/>
            <person name="Jebbar M."/>
            <person name="Xiang X."/>
        </authorList>
    </citation>
    <scope>NUCLEOTIDE SEQUENCE [LARGE SCALE GENOMIC DNA]</scope>
    <source>
        <strain evidence="2">CH1 / JCM 16557</strain>
    </source>
</reference>
<gene>
    <name evidence="1" type="ordered locus">PYCH_12650</name>
</gene>
<proteinExistence type="predicted"/>